<dbReference type="EMBL" id="RJVU01061675">
    <property type="protein sequence ID" value="ROJ33216.1"/>
    <property type="molecule type" value="Genomic_DNA"/>
</dbReference>
<name>A0A3N0XT55_ANAGA</name>
<sequence>MAFIKEENEDMKMAFIKEESEDMKIEETFIEKHEYTEEQTESSLESQQELEFSLDSQRGQECALDDSQWLVRWFPPRSPQWLARCLSIVDKHPLNIVLEALPRPISMQRPEHACLEKHTEAGVIIENERNQIHIPLCVGLERQIPLREKENLRCC</sequence>
<protein>
    <submittedName>
        <fullName evidence="2">Uncharacterized protein</fullName>
    </submittedName>
</protein>
<keyword evidence="3" id="KW-1185">Reference proteome</keyword>
<comment type="caution">
    <text evidence="2">The sequence shown here is derived from an EMBL/GenBank/DDBJ whole genome shotgun (WGS) entry which is preliminary data.</text>
</comment>
<feature type="region of interest" description="Disordered" evidence="1">
    <location>
        <begin position="31"/>
        <end position="52"/>
    </location>
</feature>
<evidence type="ECO:0000313" key="3">
    <source>
        <dbReference type="Proteomes" id="UP000281406"/>
    </source>
</evidence>
<dbReference type="Proteomes" id="UP000281406">
    <property type="component" value="Unassembled WGS sequence"/>
</dbReference>
<gene>
    <name evidence="2" type="ORF">DPX16_18038</name>
</gene>
<evidence type="ECO:0000256" key="1">
    <source>
        <dbReference type="SAM" id="MobiDB-lite"/>
    </source>
</evidence>
<dbReference type="AlphaFoldDB" id="A0A3N0XT55"/>
<organism evidence="2 3">
    <name type="scientific">Anabarilius grahami</name>
    <name type="common">Kanglang fish</name>
    <name type="synonym">Barilius grahami</name>
    <dbReference type="NCBI Taxonomy" id="495550"/>
    <lineage>
        <taxon>Eukaryota</taxon>
        <taxon>Metazoa</taxon>
        <taxon>Chordata</taxon>
        <taxon>Craniata</taxon>
        <taxon>Vertebrata</taxon>
        <taxon>Euteleostomi</taxon>
        <taxon>Actinopterygii</taxon>
        <taxon>Neopterygii</taxon>
        <taxon>Teleostei</taxon>
        <taxon>Ostariophysi</taxon>
        <taxon>Cypriniformes</taxon>
        <taxon>Xenocyprididae</taxon>
        <taxon>Xenocypridinae</taxon>
        <taxon>Xenocypridinae incertae sedis</taxon>
        <taxon>Anabarilius</taxon>
    </lineage>
</organism>
<accession>A0A3N0XT55</accession>
<feature type="compositionally biased region" description="Low complexity" evidence="1">
    <location>
        <begin position="41"/>
        <end position="52"/>
    </location>
</feature>
<evidence type="ECO:0000313" key="2">
    <source>
        <dbReference type="EMBL" id="ROJ33216.1"/>
    </source>
</evidence>
<proteinExistence type="predicted"/>
<reference evidence="2 3" key="1">
    <citation type="submission" date="2018-10" db="EMBL/GenBank/DDBJ databases">
        <title>Genome assembly for a Yunnan-Guizhou Plateau 3E fish, Anabarilius grahami (Regan), and its evolutionary and genetic applications.</title>
        <authorList>
            <person name="Jiang W."/>
        </authorList>
    </citation>
    <scope>NUCLEOTIDE SEQUENCE [LARGE SCALE GENOMIC DNA]</scope>
    <source>
        <strain evidence="2">AG-KIZ</strain>
        <tissue evidence="2">Muscle</tissue>
    </source>
</reference>